<dbReference type="SMR" id="A0A0M3QTI0"/>
<organism evidence="4 5">
    <name type="scientific">Drosophila busckii</name>
    <name type="common">Fruit fly</name>
    <dbReference type="NCBI Taxonomy" id="30019"/>
    <lineage>
        <taxon>Eukaryota</taxon>
        <taxon>Metazoa</taxon>
        <taxon>Ecdysozoa</taxon>
        <taxon>Arthropoda</taxon>
        <taxon>Hexapoda</taxon>
        <taxon>Insecta</taxon>
        <taxon>Pterygota</taxon>
        <taxon>Neoptera</taxon>
        <taxon>Endopterygota</taxon>
        <taxon>Diptera</taxon>
        <taxon>Brachycera</taxon>
        <taxon>Muscomorpha</taxon>
        <taxon>Ephydroidea</taxon>
        <taxon>Drosophilidae</taxon>
        <taxon>Drosophila</taxon>
    </lineage>
</organism>
<dbReference type="AlphaFoldDB" id="A0A0M3QTI0"/>
<dbReference type="Pfam" id="PF00035">
    <property type="entry name" value="dsrm"/>
    <property type="match status" value="2"/>
</dbReference>
<dbReference type="GO" id="GO:0005634">
    <property type="term" value="C:nucleus"/>
    <property type="evidence" value="ECO:0007669"/>
    <property type="project" value="TreeGrafter"/>
</dbReference>
<evidence type="ECO:0000313" key="4">
    <source>
        <dbReference type="EMBL" id="ALC38943.1"/>
    </source>
</evidence>
<dbReference type="EMBL" id="CP012523">
    <property type="protein sequence ID" value="ALC38943.1"/>
    <property type="molecule type" value="Genomic_DNA"/>
</dbReference>
<keyword evidence="1 2" id="KW-0694">RNA-binding</keyword>
<dbReference type="GO" id="GO:0003725">
    <property type="term" value="F:double-stranded RNA binding"/>
    <property type="evidence" value="ECO:0007669"/>
    <property type="project" value="TreeGrafter"/>
</dbReference>
<keyword evidence="5" id="KW-1185">Reference proteome</keyword>
<dbReference type="GO" id="GO:0070578">
    <property type="term" value="C:RISC-loading complex"/>
    <property type="evidence" value="ECO:0007669"/>
    <property type="project" value="TreeGrafter"/>
</dbReference>
<gene>
    <name evidence="4" type="ORF">Dbus_chr2Lg1028</name>
</gene>
<dbReference type="OMA" id="QEMMVKQ"/>
<dbReference type="STRING" id="30019.A0A0M3QTI0"/>
<dbReference type="GO" id="GO:0005737">
    <property type="term" value="C:cytoplasm"/>
    <property type="evidence" value="ECO:0007669"/>
    <property type="project" value="TreeGrafter"/>
</dbReference>
<accession>A0A0M3QTI0</accession>
<dbReference type="GO" id="GO:0035197">
    <property type="term" value="F:siRNA binding"/>
    <property type="evidence" value="ECO:0007669"/>
    <property type="project" value="TreeGrafter"/>
</dbReference>
<dbReference type="PANTHER" id="PTHR46205">
    <property type="entry name" value="LOQUACIOUS, ISOFORM B"/>
    <property type="match status" value="1"/>
</dbReference>
<evidence type="ECO:0000256" key="2">
    <source>
        <dbReference type="PROSITE-ProRule" id="PRU00266"/>
    </source>
</evidence>
<dbReference type="CDD" id="cd00048">
    <property type="entry name" value="DSRM_SF"/>
    <property type="match status" value="2"/>
</dbReference>
<evidence type="ECO:0000259" key="3">
    <source>
        <dbReference type="PROSITE" id="PS50137"/>
    </source>
</evidence>
<sequence>MENKSSVSALQEFCAQTKTGLPVYDYIDGEEGGYICKVTLMDVEAYGNGRSKRDAKHLAATNIMRKLRKLPGFENFGPAADDAGGGGGSGSGSMDTVVNELTNMNRDMLKELRDYCVRHDMPLPTIEIVQQSGTPNAPEFVACCCVASIKRYGKSDKKKDARQRAAIEMLCVISQEKPSLQANNSQLVSVNAEVPLDLCSNFEDEETERRRKFKTFRELTDAGGDENASIKLCDRHNYFKSFYPELKEKAWEALRSTEFTSTKGKAEAVLAALKLKPRVTTMPAKSMEPLLQIELNCEYDCLFMGLESQIYGQICDYFVDMLV</sequence>
<reference evidence="4 5" key="1">
    <citation type="submission" date="2015-08" db="EMBL/GenBank/DDBJ databases">
        <title>Ancestral chromatin configuration constrains chromatin evolution on differentiating sex chromosomes in Drosophila.</title>
        <authorList>
            <person name="Zhou Q."/>
            <person name="Bachtrog D."/>
        </authorList>
    </citation>
    <scope>NUCLEOTIDE SEQUENCE [LARGE SCALE GENOMIC DNA]</scope>
    <source>
        <tissue evidence="4">Whole larvae</tissue>
    </source>
</reference>
<dbReference type="OrthoDB" id="5961559at2759"/>
<feature type="domain" description="DRBM" evidence="3">
    <location>
        <begin position="5"/>
        <end position="69"/>
    </location>
</feature>
<dbReference type="PANTHER" id="PTHR46205:SF4">
    <property type="entry name" value="LD06392P"/>
    <property type="match status" value="1"/>
</dbReference>
<name>A0A0M3QTI0_DROBS</name>
<dbReference type="PROSITE" id="PS50137">
    <property type="entry name" value="DS_RBD"/>
    <property type="match status" value="2"/>
</dbReference>
<dbReference type="GO" id="GO:0016442">
    <property type="term" value="C:RISC complex"/>
    <property type="evidence" value="ECO:0007669"/>
    <property type="project" value="TreeGrafter"/>
</dbReference>
<dbReference type="GO" id="GO:0070920">
    <property type="term" value="P:regulation of regulatory ncRNA processing"/>
    <property type="evidence" value="ECO:0007669"/>
    <property type="project" value="TreeGrafter"/>
</dbReference>
<proteinExistence type="predicted"/>
<dbReference type="GO" id="GO:0030422">
    <property type="term" value="P:siRNA processing"/>
    <property type="evidence" value="ECO:0007669"/>
    <property type="project" value="TreeGrafter"/>
</dbReference>
<dbReference type="InterPro" id="IPR014720">
    <property type="entry name" value="dsRBD_dom"/>
</dbReference>
<evidence type="ECO:0000313" key="5">
    <source>
        <dbReference type="Proteomes" id="UP000494163"/>
    </source>
</evidence>
<feature type="domain" description="DRBM" evidence="3">
    <location>
        <begin position="107"/>
        <end position="175"/>
    </location>
</feature>
<dbReference type="InterPro" id="IPR051247">
    <property type="entry name" value="RLC_Component"/>
</dbReference>
<protein>
    <submittedName>
        <fullName evidence="4">R2d2</fullName>
    </submittedName>
</protein>
<dbReference type="SMART" id="SM00358">
    <property type="entry name" value="DSRM"/>
    <property type="match status" value="2"/>
</dbReference>
<evidence type="ECO:0000256" key="1">
    <source>
        <dbReference type="ARBA" id="ARBA00022884"/>
    </source>
</evidence>
<dbReference type="Gene3D" id="3.30.160.20">
    <property type="match status" value="2"/>
</dbReference>
<dbReference type="Proteomes" id="UP000494163">
    <property type="component" value="Chromosome 2L"/>
</dbReference>
<dbReference type="SUPFAM" id="SSF54768">
    <property type="entry name" value="dsRNA-binding domain-like"/>
    <property type="match status" value="2"/>
</dbReference>